<dbReference type="EMBL" id="PYGE01000023">
    <property type="protein sequence ID" value="PSK97215.1"/>
    <property type="molecule type" value="Genomic_DNA"/>
</dbReference>
<dbReference type="SUPFAM" id="SSF52540">
    <property type="entry name" value="P-loop containing nucleoside triphosphate hydrolases"/>
    <property type="match status" value="1"/>
</dbReference>
<dbReference type="GO" id="GO:0016301">
    <property type="term" value="F:kinase activity"/>
    <property type="evidence" value="ECO:0007669"/>
    <property type="project" value="UniProtKB-KW"/>
</dbReference>
<dbReference type="RefSeq" id="WP_106539482.1">
    <property type="nucleotide sequence ID" value="NZ_PYGE01000023.1"/>
</dbReference>
<organism evidence="2 3">
    <name type="scientific">Haloactinopolyspora alba</name>
    <dbReference type="NCBI Taxonomy" id="648780"/>
    <lineage>
        <taxon>Bacteria</taxon>
        <taxon>Bacillati</taxon>
        <taxon>Actinomycetota</taxon>
        <taxon>Actinomycetes</taxon>
        <taxon>Jiangellales</taxon>
        <taxon>Jiangellaceae</taxon>
        <taxon>Haloactinopolyspora</taxon>
    </lineage>
</organism>
<dbReference type="AlphaFoldDB" id="A0A2P8DJ12"/>
<sequence length="202" mass="22148">MPPDLTTPAPTAWVLAGAPGAGKSTVAAELTRLLDPAPAILDKDTLYGSFVAATLAAAGRPFGEREGPWYDEHVKVHEYTGMADTARQIRSHGCPALLVAPFSGQIRDRDRWDAYVDRLGGEPARLVWVRCDAETLRARLVERGHDRDGRKLAEFDTFTARTLPDEPPPVPHVEIDNRHGAPPLDGQLKPLLGATPPRRRRE</sequence>
<dbReference type="Proteomes" id="UP000243528">
    <property type="component" value="Unassembled WGS sequence"/>
</dbReference>
<comment type="caution">
    <text evidence="2">The sequence shown here is derived from an EMBL/GenBank/DDBJ whole genome shotgun (WGS) entry which is preliminary data.</text>
</comment>
<dbReference type="InterPro" id="IPR027417">
    <property type="entry name" value="P-loop_NTPase"/>
</dbReference>
<accession>A0A2P8DJ12</accession>
<keyword evidence="3" id="KW-1185">Reference proteome</keyword>
<dbReference type="OrthoDB" id="198115at2"/>
<protein>
    <submittedName>
        <fullName evidence="2">Adenylylsulfate kinase-like enzyme</fullName>
    </submittedName>
</protein>
<gene>
    <name evidence="2" type="ORF">CLV30_12314</name>
</gene>
<dbReference type="Pfam" id="PF13671">
    <property type="entry name" value="AAA_33"/>
    <property type="match status" value="1"/>
</dbReference>
<dbReference type="Gene3D" id="3.40.50.300">
    <property type="entry name" value="P-loop containing nucleotide triphosphate hydrolases"/>
    <property type="match status" value="1"/>
</dbReference>
<evidence type="ECO:0000313" key="3">
    <source>
        <dbReference type="Proteomes" id="UP000243528"/>
    </source>
</evidence>
<keyword evidence="2" id="KW-0808">Transferase</keyword>
<evidence type="ECO:0000313" key="2">
    <source>
        <dbReference type="EMBL" id="PSK97215.1"/>
    </source>
</evidence>
<reference evidence="2 3" key="1">
    <citation type="submission" date="2018-03" db="EMBL/GenBank/DDBJ databases">
        <title>Genomic Encyclopedia of Archaeal and Bacterial Type Strains, Phase II (KMG-II): from individual species to whole genera.</title>
        <authorList>
            <person name="Goeker M."/>
        </authorList>
    </citation>
    <scope>NUCLEOTIDE SEQUENCE [LARGE SCALE GENOMIC DNA]</scope>
    <source>
        <strain evidence="2 3">DSM 45211</strain>
    </source>
</reference>
<feature type="region of interest" description="Disordered" evidence="1">
    <location>
        <begin position="161"/>
        <end position="202"/>
    </location>
</feature>
<evidence type="ECO:0000256" key="1">
    <source>
        <dbReference type="SAM" id="MobiDB-lite"/>
    </source>
</evidence>
<keyword evidence="2" id="KW-0418">Kinase</keyword>
<name>A0A2P8DJ12_9ACTN</name>
<proteinExistence type="predicted"/>